<dbReference type="EMBL" id="WTVG01000226">
    <property type="protein sequence ID" value="NMG27260.1"/>
    <property type="molecule type" value="Genomic_DNA"/>
</dbReference>
<keyword evidence="2" id="KW-1185">Reference proteome</keyword>
<comment type="caution">
    <text evidence="1">The sequence shown here is derived from an EMBL/GenBank/DDBJ whole genome shotgun (WGS) entry which is preliminary data.</text>
</comment>
<dbReference type="Proteomes" id="UP000615989">
    <property type="component" value="Unassembled WGS sequence"/>
</dbReference>
<gene>
    <name evidence="1" type="ORF">GO606_21750</name>
</gene>
<dbReference type="Gene3D" id="3.40.50.1000">
    <property type="entry name" value="HAD superfamily/HAD-like"/>
    <property type="match status" value="1"/>
</dbReference>
<reference evidence="1" key="1">
    <citation type="submission" date="2019-12" db="EMBL/GenBank/DDBJ databases">
        <title>Comparative genomics gives insights into the taxonomy of the Azoarcus-Aromatoleum group and reveals separate origins of nif in the plant-associated Azoarcus and non-plant-associated Aromatoleum sub-groups.</title>
        <authorList>
            <person name="Lafos M."/>
            <person name="Maluk M."/>
            <person name="Batista M."/>
            <person name="Junghare M."/>
            <person name="Carmona M."/>
            <person name="Faoro H."/>
            <person name="Cruz L.M."/>
            <person name="Battistoni F."/>
            <person name="De Souza E."/>
            <person name="Pedrosa F."/>
            <person name="Chen W.-M."/>
            <person name="Poole P.S."/>
            <person name="Dixon R.A."/>
            <person name="James E.K."/>
        </authorList>
    </citation>
    <scope>NUCLEOTIDE SEQUENCE</scope>
    <source>
        <strain evidence="1">LuFRes1</strain>
    </source>
</reference>
<organism evidence="1 2">
    <name type="scientific">Aromatoleum anaerobium</name>
    <dbReference type="NCBI Taxonomy" id="182180"/>
    <lineage>
        <taxon>Bacteria</taxon>
        <taxon>Pseudomonadati</taxon>
        <taxon>Pseudomonadota</taxon>
        <taxon>Betaproteobacteria</taxon>
        <taxon>Rhodocyclales</taxon>
        <taxon>Rhodocyclaceae</taxon>
        <taxon>Aromatoleum</taxon>
    </lineage>
</organism>
<feature type="non-terminal residue" evidence="1">
    <location>
        <position position="1"/>
    </location>
</feature>
<dbReference type="InterPro" id="IPR023214">
    <property type="entry name" value="HAD_sf"/>
</dbReference>
<evidence type="ECO:0000313" key="2">
    <source>
        <dbReference type="Proteomes" id="UP000615989"/>
    </source>
</evidence>
<evidence type="ECO:0000313" key="1">
    <source>
        <dbReference type="EMBL" id="NMG27260.1"/>
    </source>
</evidence>
<proteinExistence type="predicted"/>
<sequence>GTPIMFTAVHNINDDRFERVNSWKDVEQYFLDNIEK</sequence>
<protein>
    <submittedName>
        <fullName evidence="1">5'(3')-deoxyribonucleotidase</fullName>
    </submittedName>
</protein>
<accession>A0ABX1PV44</accession>
<name>A0ABX1PV44_9RHOO</name>